<dbReference type="SUPFAM" id="SSF53720">
    <property type="entry name" value="ALDH-like"/>
    <property type="match status" value="1"/>
</dbReference>
<dbReference type="EMBL" id="JAEPBG010000052">
    <property type="protein sequence ID" value="MBK4739350.1"/>
    <property type="molecule type" value="Genomic_DNA"/>
</dbReference>
<evidence type="ECO:0000313" key="4">
    <source>
        <dbReference type="EMBL" id="MBK4739350.1"/>
    </source>
</evidence>
<evidence type="ECO:0000313" key="5">
    <source>
        <dbReference type="Proteomes" id="UP000622890"/>
    </source>
</evidence>
<gene>
    <name evidence="4" type="ORF">JJB74_32615</name>
</gene>
<dbReference type="InterPro" id="IPR016163">
    <property type="entry name" value="Ald_DH_C"/>
</dbReference>
<keyword evidence="2" id="KW-0560">Oxidoreductase</keyword>
<dbReference type="InterPro" id="IPR016161">
    <property type="entry name" value="Ald_DH/histidinol_DH"/>
</dbReference>
<sequence>MYEQLALYIDGNFTRDGERQQQDVINPATGVTIGKLPHATRADLDQALEAAQNAFETWRKSSPLDRSKVLRRVAELARERVDGIARNITMDGGKTLAEAKGEVMGAAEHAEWHAEECRRTYGRVIPPRAPHIRQITVREPVGVCAAFTPWNFPFVLSMRKIAAAIGAGCTLVMKGPEESPSAVVALARLFHDAGLPPGCLNIVWGIPSEVSEYLITSPIVRKVSFTGSIPVGKHLAALAAARMKRITMELGGHSPVLVFEDAEIEKAAQTLAILKMRHAGQVCMAPSRFYVHEKVYDRFLDGLTKALSTLTVGDGLLPDTNMGPLVRERRVHAMETLVSDSVERGAKIIFGGERLKRDGFFFPPTVMTEVSDTAKVMMEEPFGPVVPVARFSDTDDVLRRANSVPYGLASYVFTGSLKTSRYVSSNLEAGMVNINHFGIALAETPMGGVKESGIGSEGGTETFEGYFLTKFISEAS</sequence>
<dbReference type="InterPro" id="IPR015590">
    <property type="entry name" value="Aldehyde_DH_dom"/>
</dbReference>
<dbReference type="Gene3D" id="3.40.309.10">
    <property type="entry name" value="Aldehyde Dehydrogenase, Chain A, domain 2"/>
    <property type="match status" value="1"/>
</dbReference>
<comment type="caution">
    <text evidence="4">The sequence shown here is derived from an EMBL/GenBank/DDBJ whole genome shotgun (WGS) entry which is preliminary data.</text>
</comment>
<dbReference type="Proteomes" id="UP000622890">
    <property type="component" value="Unassembled WGS sequence"/>
</dbReference>
<dbReference type="PANTHER" id="PTHR43353:SF5">
    <property type="entry name" value="SUCCINATE-SEMIALDEHYDE DEHYDROGENASE, MITOCHONDRIAL"/>
    <property type="match status" value="1"/>
</dbReference>
<dbReference type="InterPro" id="IPR016162">
    <property type="entry name" value="Ald_DH_N"/>
</dbReference>
<evidence type="ECO:0000259" key="3">
    <source>
        <dbReference type="Pfam" id="PF00171"/>
    </source>
</evidence>
<accession>A0A934SZG0</accession>
<name>A0A934SZG0_9BURK</name>
<evidence type="ECO:0000256" key="2">
    <source>
        <dbReference type="ARBA" id="ARBA00023002"/>
    </source>
</evidence>
<protein>
    <submittedName>
        <fullName evidence="4">NAD-dependent succinate-semialdehyde dehydrogenase</fullName>
    </submittedName>
</protein>
<dbReference type="RefSeq" id="WP_200598716.1">
    <property type="nucleotide sequence ID" value="NZ_JAEPBG010000052.1"/>
</dbReference>
<keyword evidence="5" id="KW-1185">Reference proteome</keyword>
<reference evidence="4" key="1">
    <citation type="submission" date="2021-01" db="EMBL/GenBank/DDBJ databases">
        <title>Genome sequence of strain Noviherbaspirillum sp. DKR-6.</title>
        <authorList>
            <person name="Chaudhary D.K."/>
        </authorList>
    </citation>
    <scope>NUCLEOTIDE SEQUENCE</scope>
    <source>
        <strain evidence="4">DKR-6</strain>
    </source>
</reference>
<organism evidence="4 5">
    <name type="scientific">Noviherbaspirillum pedocola</name>
    <dbReference type="NCBI Taxonomy" id="2801341"/>
    <lineage>
        <taxon>Bacteria</taxon>
        <taxon>Pseudomonadati</taxon>
        <taxon>Pseudomonadota</taxon>
        <taxon>Betaproteobacteria</taxon>
        <taxon>Burkholderiales</taxon>
        <taxon>Oxalobacteraceae</taxon>
        <taxon>Noviherbaspirillum</taxon>
    </lineage>
</organism>
<evidence type="ECO:0000256" key="1">
    <source>
        <dbReference type="ARBA" id="ARBA00009986"/>
    </source>
</evidence>
<dbReference type="InterPro" id="IPR050740">
    <property type="entry name" value="Aldehyde_DH_Superfamily"/>
</dbReference>
<dbReference type="AlphaFoldDB" id="A0A934SZG0"/>
<dbReference type="FunFam" id="3.40.309.10:FF:000009">
    <property type="entry name" value="Aldehyde dehydrogenase A"/>
    <property type="match status" value="1"/>
</dbReference>
<feature type="domain" description="Aldehyde dehydrogenase" evidence="3">
    <location>
        <begin position="18"/>
        <end position="471"/>
    </location>
</feature>
<dbReference type="Pfam" id="PF00171">
    <property type="entry name" value="Aldedh"/>
    <property type="match status" value="1"/>
</dbReference>
<dbReference type="PANTHER" id="PTHR43353">
    <property type="entry name" value="SUCCINATE-SEMIALDEHYDE DEHYDROGENASE, MITOCHONDRIAL"/>
    <property type="match status" value="1"/>
</dbReference>
<comment type="similarity">
    <text evidence="1">Belongs to the aldehyde dehydrogenase family.</text>
</comment>
<dbReference type="FunFam" id="3.40.605.10:FF:000033">
    <property type="entry name" value="NAD-dependent succinate-semialdehyde dehydrogenase"/>
    <property type="match status" value="1"/>
</dbReference>
<dbReference type="GO" id="GO:0016620">
    <property type="term" value="F:oxidoreductase activity, acting on the aldehyde or oxo group of donors, NAD or NADP as acceptor"/>
    <property type="evidence" value="ECO:0007669"/>
    <property type="project" value="InterPro"/>
</dbReference>
<proteinExistence type="inferred from homology"/>
<dbReference type="CDD" id="cd07103">
    <property type="entry name" value="ALDH_F5_SSADH_GabD"/>
    <property type="match status" value="1"/>
</dbReference>
<dbReference type="Gene3D" id="3.40.605.10">
    <property type="entry name" value="Aldehyde Dehydrogenase, Chain A, domain 1"/>
    <property type="match status" value="1"/>
</dbReference>